<dbReference type="PROSITE" id="PS50012">
    <property type="entry name" value="RCC1_3"/>
    <property type="match status" value="1"/>
</dbReference>
<dbReference type="InterPro" id="IPR009091">
    <property type="entry name" value="RCC1/BLIP-II"/>
</dbReference>
<keyword evidence="4" id="KW-1185">Reference proteome</keyword>
<dbReference type="Proteomes" id="UP001470230">
    <property type="component" value="Unassembled WGS sequence"/>
</dbReference>
<feature type="region of interest" description="Disordered" evidence="2">
    <location>
        <begin position="377"/>
        <end position="413"/>
    </location>
</feature>
<feature type="repeat" description="RCC1" evidence="1">
    <location>
        <begin position="266"/>
        <end position="318"/>
    </location>
</feature>
<organism evidence="3 4">
    <name type="scientific">Tritrichomonas musculus</name>
    <dbReference type="NCBI Taxonomy" id="1915356"/>
    <lineage>
        <taxon>Eukaryota</taxon>
        <taxon>Metamonada</taxon>
        <taxon>Parabasalia</taxon>
        <taxon>Tritrichomonadida</taxon>
        <taxon>Tritrichomonadidae</taxon>
        <taxon>Tritrichomonas</taxon>
    </lineage>
</organism>
<comment type="caution">
    <text evidence="3">The sequence shown here is derived from an EMBL/GenBank/DDBJ whole genome shotgun (WGS) entry which is preliminary data.</text>
</comment>
<dbReference type="InterPro" id="IPR000408">
    <property type="entry name" value="Reg_chr_condens"/>
</dbReference>
<sequence>MIGNGTKQIILTCGYNTYHQLGAKSNNRSRDGTPIINPPAHLHLDASSILSYSTYFDHTVFITCSNEVLAIGDNRCGEISPTLPKRIHSQFTKFELKNNQGQLFKPISVVCGESYTLYIVTNKAGNSKQQLAYCSHSKSDFPLFLTTGNSKIVSIFGGCTNAAAIDADGSIYFISYTFKNSMGSQIEGSRLPGSEKAVSVACLESFIFVLSSNGSVFCSNLSKDIEKVDNATKYRLKFNQIPELRGRKIVFISGSYNHCLAVSDDGHVFGYGSNSYGQLGCFNGQKHVSRFIQILSLGRNKITAAYAGFNHSLFKTPDGAVLACGSNAGGELFLYSAPTEECVSSPVETIIESGASFCIAGNVCSVVFKTVGGPKKDSKSQKVAPMKPLKKSVNKRRAERVRKESQSERLKRVEEENASLKAEILKLKKENIIRLIPKKK</sequence>
<protein>
    <submittedName>
        <fullName evidence="3">Ultraviolet-B receptor uvr8</fullName>
    </submittedName>
</protein>
<name>A0ABR2HXF3_9EUKA</name>
<evidence type="ECO:0000313" key="3">
    <source>
        <dbReference type="EMBL" id="KAK8854334.1"/>
    </source>
</evidence>
<dbReference type="SUPFAM" id="SSF50985">
    <property type="entry name" value="RCC1/BLIP-II"/>
    <property type="match status" value="1"/>
</dbReference>
<gene>
    <name evidence="3" type="ORF">M9Y10_016894</name>
</gene>
<evidence type="ECO:0000256" key="2">
    <source>
        <dbReference type="SAM" id="MobiDB-lite"/>
    </source>
</evidence>
<proteinExistence type="predicted"/>
<dbReference type="EMBL" id="JAPFFF010000021">
    <property type="protein sequence ID" value="KAK8854334.1"/>
    <property type="molecule type" value="Genomic_DNA"/>
</dbReference>
<evidence type="ECO:0000313" key="4">
    <source>
        <dbReference type="Proteomes" id="UP001470230"/>
    </source>
</evidence>
<dbReference type="Pfam" id="PF13540">
    <property type="entry name" value="RCC1_2"/>
    <property type="match status" value="1"/>
</dbReference>
<dbReference type="PANTHER" id="PTHR45982:SF1">
    <property type="entry name" value="REGULATOR OF CHROMOSOME CONDENSATION"/>
    <property type="match status" value="1"/>
</dbReference>
<keyword evidence="3" id="KW-0675">Receptor</keyword>
<dbReference type="PANTHER" id="PTHR45982">
    <property type="entry name" value="REGULATOR OF CHROMOSOME CONDENSATION"/>
    <property type="match status" value="1"/>
</dbReference>
<reference evidence="3 4" key="1">
    <citation type="submission" date="2024-04" db="EMBL/GenBank/DDBJ databases">
        <title>Tritrichomonas musculus Genome.</title>
        <authorList>
            <person name="Alves-Ferreira E."/>
            <person name="Grigg M."/>
            <person name="Lorenzi H."/>
            <person name="Galac M."/>
        </authorList>
    </citation>
    <scope>NUCLEOTIDE SEQUENCE [LARGE SCALE GENOMIC DNA]</scope>
    <source>
        <strain evidence="3 4">EAF2021</strain>
    </source>
</reference>
<dbReference type="Gene3D" id="2.130.10.30">
    <property type="entry name" value="Regulator of chromosome condensation 1/beta-lactamase-inhibitor protein II"/>
    <property type="match status" value="2"/>
</dbReference>
<evidence type="ECO:0000256" key="1">
    <source>
        <dbReference type="PROSITE-ProRule" id="PRU00235"/>
    </source>
</evidence>
<feature type="compositionally biased region" description="Basic and acidic residues" evidence="2">
    <location>
        <begin position="401"/>
        <end position="413"/>
    </location>
</feature>
<dbReference type="InterPro" id="IPR051553">
    <property type="entry name" value="Ran_GTPase-activating"/>
</dbReference>
<feature type="compositionally biased region" description="Basic residues" evidence="2">
    <location>
        <begin position="388"/>
        <end position="400"/>
    </location>
</feature>
<accession>A0ABR2HXF3</accession>